<organism evidence="2 3">
    <name type="scientific">Kribbella speibonae</name>
    <dbReference type="NCBI Taxonomy" id="1572660"/>
    <lineage>
        <taxon>Bacteria</taxon>
        <taxon>Bacillati</taxon>
        <taxon>Actinomycetota</taxon>
        <taxon>Actinomycetes</taxon>
        <taxon>Propionibacteriales</taxon>
        <taxon>Kribbellaceae</taxon>
        <taxon>Kribbella</taxon>
    </lineage>
</organism>
<sequence length="251" mass="28659">MGLPDVVSRVEWERARRELLGVEKAFTKERDALNTRRRELPMVLVDKGYSFDGPAGSVGLLELFEGRDQLVVYHFMFQPEWDAGCPNCTGFVDDIGSTRLLNAANTTFALVSRAPYEKLTAYQAARGWEYPWYSSYGSDFNYDYHVTLDETVVPFEYNYRTKPEWDARPNNEHTQTQQPFDLHGLSCFLRVEEQVYHTYSTYGRGPDAMTFTVTALDLTALGRQEPWEKPADRAVPSHQDHCHRAGGAAVV</sequence>
<name>A0ABY2A4Q3_9ACTN</name>
<keyword evidence="3" id="KW-1185">Reference proteome</keyword>
<gene>
    <name evidence="2" type="ORF">E0H58_17490</name>
</gene>
<proteinExistence type="predicted"/>
<reference evidence="2 3" key="1">
    <citation type="submission" date="2019-02" db="EMBL/GenBank/DDBJ databases">
        <title>Kribbella capetownensis sp. nov. and Kribbella speibonae sp. nov., isolated from soil.</title>
        <authorList>
            <person name="Curtis S.M."/>
            <person name="Norton I."/>
            <person name="Everest G.J."/>
            <person name="Meyers P.R."/>
        </authorList>
    </citation>
    <scope>NUCLEOTIDE SEQUENCE [LARGE SCALE GENOMIC DNA]</scope>
    <source>
        <strain evidence="2 3">SK5</strain>
    </source>
</reference>
<evidence type="ECO:0000313" key="2">
    <source>
        <dbReference type="EMBL" id="TCC23564.1"/>
    </source>
</evidence>
<dbReference type="Pfam" id="PF05988">
    <property type="entry name" value="DUF899"/>
    <property type="match status" value="1"/>
</dbReference>
<dbReference type="RefSeq" id="WP_131462447.1">
    <property type="nucleotide sequence ID" value="NZ_SJJY01000003.1"/>
</dbReference>
<accession>A0ABY2A4Q3</accession>
<dbReference type="EMBL" id="SJJY01000003">
    <property type="protein sequence ID" value="TCC23564.1"/>
    <property type="molecule type" value="Genomic_DNA"/>
</dbReference>
<evidence type="ECO:0000313" key="3">
    <source>
        <dbReference type="Proteomes" id="UP000292385"/>
    </source>
</evidence>
<feature type="region of interest" description="Disordered" evidence="1">
    <location>
        <begin position="231"/>
        <end position="251"/>
    </location>
</feature>
<protein>
    <submittedName>
        <fullName evidence="2">DUF899 domain-containing protein</fullName>
    </submittedName>
</protein>
<dbReference type="InterPro" id="IPR010296">
    <property type="entry name" value="DUF899_thioredox"/>
</dbReference>
<dbReference type="Proteomes" id="UP000292385">
    <property type="component" value="Unassembled WGS sequence"/>
</dbReference>
<evidence type="ECO:0000256" key="1">
    <source>
        <dbReference type="SAM" id="MobiDB-lite"/>
    </source>
</evidence>
<comment type="caution">
    <text evidence="2">The sequence shown here is derived from an EMBL/GenBank/DDBJ whole genome shotgun (WGS) entry which is preliminary data.</text>
</comment>